<dbReference type="Pfam" id="PF12866">
    <property type="entry name" value="DUF3823"/>
    <property type="match status" value="1"/>
</dbReference>
<dbReference type="Proteomes" id="UP000679725">
    <property type="component" value="Unassembled WGS sequence"/>
</dbReference>
<reference evidence="2 3" key="1">
    <citation type="submission" date="2021-04" db="EMBL/GenBank/DDBJ databases">
        <authorList>
            <person name="Rodrigo-Torres L."/>
            <person name="Arahal R. D."/>
            <person name="Lucena T."/>
        </authorList>
    </citation>
    <scope>NUCLEOTIDE SEQUENCE [LARGE SCALE GENOMIC DNA]</scope>
    <source>
        <strain evidence="2 3">CECT 9623</strain>
    </source>
</reference>
<dbReference type="PROSITE" id="PS51257">
    <property type="entry name" value="PROKAR_LIPOPROTEIN"/>
    <property type="match status" value="1"/>
</dbReference>
<comment type="caution">
    <text evidence="2">The sequence shown here is derived from an EMBL/GenBank/DDBJ whole genome shotgun (WGS) entry which is preliminary data.</text>
</comment>
<proteinExistence type="predicted"/>
<dbReference type="EMBL" id="CAJRAU010000006">
    <property type="protein sequence ID" value="CAG5072705.1"/>
    <property type="molecule type" value="Genomic_DNA"/>
</dbReference>
<evidence type="ECO:0000259" key="1">
    <source>
        <dbReference type="Pfam" id="PF12866"/>
    </source>
</evidence>
<sequence length="237" mass="26030">MVRPRMVIKNDNLMKRSVSIFMVAALLSGCSIDNYEKPSLQLTGKIIDSESKELVESGGINAGTVVKTYEGSSEQPLMLTTFPDGNFVNSKMFPAEYRLVAEGPFTLVRAEQPVSLSKNENVDIEVMPNMRVKSTLVSSSATFATVKISYQKVNAQQKAAALGITWSTSPNPNMLVFPHGKTILDDVSADKIPDSGERTYQLTGLSPKTTYYIRAAARTVNPGNYYNYSPQLVLKTE</sequence>
<protein>
    <recommendedName>
        <fullName evidence="1">DUF3823 domain-containing protein</fullName>
    </recommendedName>
</protein>
<name>A0ABM8UVF9_9BACT</name>
<evidence type="ECO:0000313" key="2">
    <source>
        <dbReference type="EMBL" id="CAG5072705.1"/>
    </source>
</evidence>
<dbReference type="Gene3D" id="2.60.40.1120">
    <property type="entry name" value="Carboxypeptidase-like, regulatory domain"/>
    <property type="match status" value="1"/>
</dbReference>
<gene>
    <name evidence="2" type="ORF">DYBT9623_04266</name>
</gene>
<organism evidence="2 3">
    <name type="scientific">Dyadobacter linearis</name>
    <dbReference type="NCBI Taxonomy" id="2823330"/>
    <lineage>
        <taxon>Bacteria</taxon>
        <taxon>Pseudomonadati</taxon>
        <taxon>Bacteroidota</taxon>
        <taxon>Cytophagia</taxon>
        <taxon>Cytophagales</taxon>
        <taxon>Spirosomataceae</taxon>
        <taxon>Dyadobacter</taxon>
    </lineage>
</organism>
<keyword evidence="3" id="KW-1185">Reference proteome</keyword>
<feature type="domain" description="DUF3823" evidence="1">
    <location>
        <begin position="41"/>
        <end position="127"/>
    </location>
</feature>
<dbReference type="InterPro" id="IPR024278">
    <property type="entry name" value="DUF3823_N"/>
</dbReference>
<evidence type="ECO:0000313" key="3">
    <source>
        <dbReference type="Proteomes" id="UP000679725"/>
    </source>
</evidence>
<accession>A0ABM8UVF9</accession>